<accession>A0A0C3CP45</accession>
<dbReference type="SUPFAM" id="SSF51338">
    <property type="entry name" value="Composite domain of metallo-dependent hydrolases"/>
    <property type="match status" value="2"/>
</dbReference>
<dbReference type="InterPro" id="IPR051781">
    <property type="entry name" value="Metallo-dep_Hydrolase"/>
</dbReference>
<organism evidence="2 3">
    <name type="scientific">Oidiodendron maius (strain Zn)</name>
    <dbReference type="NCBI Taxonomy" id="913774"/>
    <lineage>
        <taxon>Eukaryota</taxon>
        <taxon>Fungi</taxon>
        <taxon>Dikarya</taxon>
        <taxon>Ascomycota</taxon>
        <taxon>Pezizomycotina</taxon>
        <taxon>Leotiomycetes</taxon>
        <taxon>Leotiomycetes incertae sedis</taxon>
        <taxon>Myxotrichaceae</taxon>
        <taxon>Oidiodendron</taxon>
    </lineage>
</organism>
<dbReference type="GO" id="GO:0016810">
    <property type="term" value="F:hydrolase activity, acting on carbon-nitrogen (but not peptide) bonds"/>
    <property type="evidence" value="ECO:0007669"/>
    <property type="project" value="InterPro"/>
</dbReference>
<dbReference type="Gene3D" id="3.30.110.90">
    <property type="entry name" value="Amidohydrolase"/>
    <property type="match status" value="1"/>
</dbReference>
<dbReference type="Gene3D" id="3.40.50.10910">
    <property type="entry name" value="Amidohydrolase"/>
    <property type="match status" value="1"/>
</dbReference>
<dbReference type="HOGENOM" id="CLU_023620_6_0_1"/>
<reference evidence="3" key="2">
    <citation type="submission" date="2015-01" db="EMBL/GenBank/DDBJ databases">
        <title>Evolutionary Origins and Diversification of the Mycorrhizal Mutualists.</title>
        <authorList>
            <consortium name="DOE Joint Genome Institute"/>
            <consortium name="Mycorrhizal Genomics Consortium"/>
            <person name="Kohler A."/>
            <person name="Kuo A."/>
            <person name="Nagy L.G."/>
            <person name="Floudas D."/>
            <person name="Copeland A."/>
            <person name="Barry K.W."/>
            <person name="Cichocki N."/>
            <person name="Veneault-Fourrey C."/>
            <person name="LaButti K."/>
            <person name="Lindquist E.A."/>
            <person name="Lipzen A."/>
            <person name="Lundell T."/>
            <person name="Morin E."/>
            <person name="Murat C."/>
            <person name="Riley R."/>
            <person name="Ohm R."/>
            <person name="Sun H."/>
            <person name="Tunlid A."/>
            <person name="Henrissat B."/>
            <person name="Grigoriev I.V."/>
            <person name="Hibbett D.S."/>
            <person name="Martin F."/>
        </authorList>
    </citation>
    <scope>NUCLEOTIDE SEQUENCE [LARGE SCALE GENOMIC DNA]</scope>
    <source>
        <strain evidence="3">Zn</strain>
    </source>
</reference>
<reference evidence="2 3" key="1">
    <citation type="submission" date="2014-04" db="EMBL/GenBank/DDBJ databases">
        <authorList>
            <consortium name="DOE Joint Genome Institute"/>
            <person name="Kuo A."/>
            <person name="Martino E."/>
            <person name="Perotto S."/>
            <person name="Kohler A."/>
            <person name="Nagy L.G."/>
            <person name="Floudas D."/>
            <person name="Copeland A."/>
            <person name="Barry K.W."/>
            <person name="Cichocki N."/>
            <person name="Veneault-Fourrey C."/>
            <person name="LaButti K."/>
            <person name="Lindquist E.A."/>
            <person name="Lipzen A."/>
            <person name="Lundell T."/>
            <person name="Morin E."/>
            <person name="Murat C."/>
            <person name="Sun H."/>
            <person name="Tunlid A."/>
            <person name="Henrissat B."/>
            <person name="Grigoriev I.V."/>
            <person name="Hibbett D.S."/>
            <person name="Martin F."/>
            <person name="Nordberg H.P."/>
            <person name="Cantor M.N."/>
            <person name="Hua S.X."/>
        </authorList>
    </citation>
    <scope>NUCLEOTIDE SEQUENCE [LARGE SCALE GENOMIC DNA]</scope>
    <source>
        <strain evidence="2 3">Zn</strain>
    </source>
</reference>
<dbReference type="InterPro" id="IPR032466">
    <property type="entry name" value="Metal_Hydrolase"/>
</dbReference>
<dbReference type="PANTHER" id="PTHR43135:SF3">
    <property type="entry name" value="ALPHA-D-RIBOSE 1-METHYLPHOSPHONATE 5-TRIPHOSPHATE DIPHOSPHATASE"/>
    <property type="match status" value="1"/>
</dbReference>
<dbReference type="OrthoDB" id="5595695at2759"/>
<evidence type="ECO:0000259" key="1">
    <source>
        <dbReference type="Pfam" id="PF01979"/>
    </source>
</evidence>
<gene>
    <name evidence="2" type="ORF">OIDMADRAFT_29849</name>
</gene>
<evidence type="ECO:0000313" key="3">
    <source>
        <dbReference type="Proteomes" id="UP000054321"/>
    </source>
</evidence>
<sequence>MPSFLISDTRVFDGERVIHDHGYVLVENNSITAVCTVKPALLPMDCVIVQGSGCTVLPGLIDAHVHAYNDVSFLEKAIQYGVTTVLDMHDEPHWFQNLKEIADKRNDISDIRSACYAATIKNGWPSTIVQLSSPDPDAIDRISKWPNITDVASAEEYVAKNVAAGASYIKLMEESGHTFNLPSSILPIPTPSIEVQRAVVEAAHKHGMLAIAHAISERDTLRMLEVGVDGLAHGCIDALSQELIGAFGKYKPFVVPTLVVHASTTGEEQDSRERFARGLTKSEQEHMCGCLNISRQGLSMKNTVANIQVLKAAGIEIVCGTDTSNHLKGLMVGASLHHELWLYVNRCGLTPSEALQSATSVTARRLRLPDRGRLREGLKADLILVKGDPTVSIDCLTEIVDIWRNGDRLKRSLLDL</sequence>
<dbReference type="STRING" id="913774.A0A0C3CP45"/>
<name>A0A0C3CP45_OIDMZ</name>
<evidence type="ECO:0000313" key="2">
    <source>
        <dbReference type="EMBL" id="KIN00774.1"/>
    </source>
</evidence>
<dbReference type="InParanoid" id="A0A0C3CP45"/>
<feature type="domain" description="Amidohydrolase-related" evidence="1">
    <location>
        <begin position="55"/>
        <end position="407"/>
    </location>
</feature>
<keyword evidence="3" id="KW-1185">Reference proteome</keyword>
<dbReference type="Proteomes" id="UP000054321">
    <property type="component" value="Unassembled WGS sequence"/>
</dbReference>
<dbReference type="Pfam" id="PF01979">
    <property type="entry name" value="Amidohydro_1"/>
    <property type="match status" value="1"/>
</dbReference>
<dbReference type="Gene3D" id="1.20.58.520">
    <property type="entry name" value="Amidohydrolase"/>
    <property type="match status" value="1"/>
</dbReference>
<dbReference type="AlphaFoldDB" id="A0A0C3CP45"/>
<proteinExistence type="predicted"/>
<dbReference type="EMBL" id="KN832877">
    <property type="protein sequence ID" value="KIN00774.1"/>
    <property type="molecule type" value="Genomic_DNA"/>
</dbReference>
<dbReference type="Gene3D" id="2.30.40.10">
    <property type="entry name" value="Urease, subunit C, domain 1"/>
    <property type="match status" value="1"/>
</dbReference>
<dbReference type="SUPFAM" id="SSF51556">
    <property type="entry name" value="Metallo-dependent hydrolases"/>
    <property type="match status" value="1"/>
</dbReference>
<dbReference type="InterPro" id="IPR006680">
    <property type="entry name" value="Amidohydro-rel"/>
</dbReference>
<dbReference type="PANTHER" id="PTHR43135">
    <property type="entry name" value="ALPHA-D-RIBOSE 1-METHYLPHOSPHONATE 5-TRIPHOSPHATE DIPHOSPHATASE"/>
    <property type="match status" value="1"/>
</dbReference>
<protein>
    <recommendedName>
        <fullName evidence="1">Amidohydrolase-related domain-containing protein</fullName>
    </recommendedName>
</protein>
<dbReference type="InterPro" id="IPR011059">
    <property type="entry name" value="Metal-dep_hydrolase_composite"/>
</dbReference>